<protein>
    <submittedName>
        <fullName evidence="3">DEKNAAC101008</fullName>
    </submittedName>
</protein>
<evidence type="ECO:0000313" key="4">
    <source>
        <dbReference type="Proteomes" id="UP000290900"/>
    </source>
</evidence>
<name>A0A448YH26_BRENA</name>
<evidence type="ECO:0000256" key="1">
    <source>
        <dbReference type="SAM" id="Coils"/>
    </source>
</evidence>
<dbReference type="OrthoDB" id="3993444at2759"/>
<dbReference type="Proteomes" id="UP000290900">
    <property type="component" value="Unassembled WGS sequence"/>
</dbReference>
<feature type="compositionally biased region" description="Basic and acidic residues" evidence="2">
    <location>
        <begin position="189"/>
        <end position="206"/>
    </location>
</feature>
<feature type="region of interest" description="Disordered" evidence="2">
    <location>
        <begin position="189"/>
        <end position="220"/>
    </location>
</feature>
<dbReference type="InParanoid" id="A0A448YH26"/>
<gene>
    <name evidence="3" type="ORF">BRENAR_LOCUS967</name>
</gene>
<sequence length="375" mass="42245">MKGKRLLRDKYRRDFNDFDVLLRQNVPSKYAQYFTADDDDDSDIEIGRSSPSKTSYKLSPVKKKATLPNVSFKDSENIRLDPTEAFDKDRRRYLDDHDVTDSLIDRTYKYIDSNLNGNNELNDMVTELAGQLYNLRIENAKLKKEGENVEYGDEGNSLLDLYRRKLLKQHGDKIELKKKIEKLEEEVRNREVKELPNSKVSSKEEISSEFEDDDDDDDPEIEKIDLEIEKLQKRRRQILRSKKLARKEASRAAAAAAGMPVININLPSNMSSSIASKVIEGISAGSKSVPINITAPDTAPATVPTPPVTAQQRHINLGENCPLCEQLSSSRHQTQGNDVIQAIIDSAKLSSSEKHALIDKLTGQSRAVPSSSGVW</sequence>
<keyword evidence="4" id="KW-1185">Reference proteome</keyword>
<evidence type="ECO:0000313" key="3">
    <source>
        <dbReference type="EMBL" id="VEU20232.1"/>
    </source>
</evidence>
<dbReference type="AlphaFoldDB" id="A0A448YH26"/>
<keyword evidence="1" id="KW-0175">Coiled coil</keyword>
<feature type="coiled-coil region" evidence="1">
    <location>
        <begin position="221"/>
        <end position="248"/>
    </location>
</feature>
<evidence type="ECO:0000256" key="2">
    <source>
        <dbReference type="SAM" id="MobiDB-lite"/>
    </source>
</evidence>
<reference evidence="3 4" key="1">
    <citation type="submission" date="2018-12" db="EMBL/GenBank/DDBJ databases">
        <authorList>
            <person name="Tiukova I."/>
            <person name="Dainat J."/>
        </authorList>
    </citation>
    <scope>NUCLEOTIDE SEQUENCE [LARGE SCALE GENOMIC DNA]</scope>
</reference>
<accession>A0A448YH26</accession>
<feature type="compositionally biased region" description="Acidic residues" evidence="2">
    <location>
        <begin position="207"/>
        <end position="220"/>
    </location>
</feature>
<proteinExistence type="predicted"/>
<dbReference type="EMBL" id="CAACVR010000002">
    <property type="protein sequence ID" value="VEU20232.1"/>
    <property type="molecule type" value="Genomic_DNA"/>
</dbReference>
<organism evidence="3 4">
    <name type="scientific">Brettanomyces naardenensis</name>
    <name type="common">Yeast</name>
    <dbReference type="NCBI Taxonomy" id="13370"/>
    <lineage>
        <taxon>Eukaryota</taxon>
        <taxon>Fungi</taxon>
        <taxon>Dikarya</taxon>
        <taxon>Ascomycota</taxon>
        <taxon>Saccharomycotina</taxon>
        <taxon>Pichiomycetes</taxon>
        <taxon>Pichiales</taxon>
        <taxon>Pichiaceae</taxon>
        <taxon>Brettanomyces</taxon>
    </lineage>
</organism>